<dbReference type="InterPro" id="IPR013830">
    <property type="entry name" value="SGNH_hydro"/>
</dbReference>
<dbReference type="Pfam" id="PF13472">
    <property type="entry name" value="Lipase_GDSL_2"/>
    <property type="match status" value="1"/>
</dbReference>
<dbReference type="SUPFAM" id="SSF52266">
    <property type="entry name" value="SGNH hydrolase"/>
    <property type="match status" value="1"/>
</dbReference>
<dbReference type="PANTHER" id="PTHR30383:SF5">
    <property type="entry name" value="SGNH HYDROLASE-TYPE ESTERASE DOMAIN-CONTAINING PROTEIN"/>
    <property type="match status" value="1"/>
</dbReference>
<dbReference type="EMBL" id="CP048685">
    <property type="protein sequence ID" value="QPJ62206.1"/>
    <property type="molecule type" value="Genomic_DNA"/>
</dbReference>
<dbReference type="KEGG" id="nli:G3M70_10115"/>
<feature type="domain" description="SGNH hydrolase-type esterase" evidence="1">
    <location>
        <begin position="99"/>
        <end position="398"/>
    </location>
</feature>
<evidence type="ECO:0000313" key="3">
    <source>
        <dbReference type="Proteomes" id="UP000594688"/>
    </source>
</evidence>
<dbReference type="InterPro" id="IPR036514">
    <property type="entry name" value="SGNH_hydro_sf"/>
</dbReference>
<reference evidence="2 3" key="1">
    <citation type="submission" date="2020-02" db="EMBL/GenBank/DDBJ databases">
        <title>Genomic and physiological characterization of two novel Nitrospinaceae genera.</title>
        <authorList>
            <person name="Mueller A.J."/>
            <person name="Jung M.-Y."/>
            <person name="Strachan C.R."/>
            <person name="Herbold C.W."/>
            <person name="Kirkegaard R.H."/>
            <person name="Daims H."/>
        </authorList>
    </citation>
    <scope>NUCLEOTIDE SEQUENCE [LARGE SCALE GENOMIC DNA]</scope>
    <source>
        <strain evidence="2">EB</strain>
    </source>
</reference>
<dbReference type="GO" id="GO:0004622">
    <property type="term" value="F:phosphatidylcholine lysophospholipase activity"/>
    <property type="evidence" value="ECO:0007669"/>
    <property type="project" value="TreeGrafter"/>
</dbReference>
<organism evidence="2 3">
    <name type="scientific">Candidatus Nitronauta litoralis</name>
    <dbReference type="NCBI Taxonomy" id="2705533"/>
    <lineage>
        <taxon>Bacteria</taxon>
        <taxon>Pseudomonadati</taxon>
        <taxon>Nitrospinota/Tectimicrobiota group</taxon>
        <taxon>Nitrospinota</taxon>
        <taxon>Nitrospinia</taxon>
        <taxon>Nitrospinales</taxon>
        <taxon>Nitrospinaceae</taxon>
        <taxon>Candidatus Nitronauta</taxon>
    </lineage>
</organism>
<dbReference type="Gene3D" id="3.40.50.1110">
    <property type="entry name" value="SGNH hydrolase"/>
    <property type="match status" value="1"/>
</dbReference>
<gene>
    <name evidence="2" type="ORF">G3M70_10115</name>
</gene>
<evidence type="ECO:0000259" key="1">
    <source>
        <dbReference type="Pfam" id="PF13472"/>
    </source>
</evidence>
<dbReference type="InterPro" id="IPR051532">
    <property type="entry name" value="Ester_Hydrolysis_Enzymes"/>
</dbReference>
<protein>
    <recommendedName>
        <fullName evidence="1">SGNH hydrolase-type esterase domain-containing protein</fullName>
    </recommendedName>
</protein>
<dbReference type="Proteomes" id="UP000594688">
    <property type="component" value="Chromosome"/>
</dbReference>
<name>A0A7T0G0U5_9BACT</name>
<proteinExistence type="predicted"/>
<dbReference type="AlphaFoldDB" id="A0A7T0G0U5"/>
<evidence type="ECO:0000313" key="2">
    <source>
        <dbReference type="EMBL" id="QPJ62206.1"/>
    </source>
</evidence>
<dbReference type="PANTHER" id="PTHR30383">
    <property type="entry name" value="THIOESTERASE 1/PROTEASE 1/LYSOPHOSPHOLIPASE L1"/>
    <property type="match status" value="1"/>
</dbReference>
<accession>A0A7T0G0U5</accession>
<sequence>MRKILKNILFCLMPLIILFALVEGGLHLSGFQGNRFYSILFGDDRNSPMLFQESPRLWWKLFPNTQVSFLGIETRTDEYGMRIHPSTPVVANKGPRILCLGDSSTFGWRMDYEDTYPYLLEKALQDSLPGVQVFNGGVPGYTSHQNLHQFMQLVDQVEPDYVILYTGNNDVSLAGSNDLQKFKEAESLIGVQEFFNHFLSYQYLKQKLVPVKPFKMLGVLSLEEVLKKPVRVGLPEFTDNLNQFLEVANKKGIPAFIIIAPSNPGAPYLLEIPNGTGKVNELVSSAGKFLKESNYNEVKKVIVRLKELAPDYYRTKFIEGQLLKRQGQKGWLPLFEEALELHPFPSRLKKAYIQSMIDLGKKMQAPVINANEAFKKSPIGLDKLMIDGIHPSKEGNRIISRNVVKAMEKNL</sequence>